<name>A0ABT9GTJ4_9GAMM</name>
<comment type="caution">
    <text evidence="2">The sequence shown here is derived from an EMBL/GenBank/DDBJ whole genome shotgun (WGS) entry which is preliminary data.</text>
</comment>
<gene>
    <name evidence="2" type="ORF">Q3O59_14785</name>
</gene>
<feature type="transmembrane region" description="Helical" evidence="1">
    <location>
        <begin position="33"/>
        <end position="52"/>
    </location>
</feature>
<keyword evidence="1" id="KW-1133">Transmembrane helix</keyword>
<feature type="transmembrane region" description="Helical" evidence="1">
    <location>
        <begin position="6"/>
        <end position="26"/>
    </location>
</feature>
<dbReference type="RefSeq" id="WP_305946322.1">
    <property type="nucleotide sequence ID" value="NZ_JAUZVY010000007.1"/>
</dbReference>
<organism evidence="2 3">
    <name type="scientific">Alkalimonas delamerensis</name>
    <dbReference type="NCBI Taxonomy" id="265981"/>
    <lineage>
        <taxon>Bacteria</taxon>
        <taxon>Pseudomonadati</taxon>
        <taxon>Pseudomonadota</taxon>
        <taxon>Gammaproteobacteria</taxon>
        <taxon>Alkalimonas</taxon>
    </lineage>
</organism>
<feature type="transmembrane region" description="Helical" evidence="1">
    <location>
        <begin position="58"/>
        <end position="79"/>
    </location>
</feature>
<keyword evidence="1" id="KW-0472">Membrane</keyword>
<evidence type="ECO:0000256" key="1">
    <source>
        <dbReference type="SAM" id="Phobius"/>
    </source>
</evidence>
<sequence length="189" mass="21054">MEGLILAMIYLSVLGAPFVGFFISSGPYRLKPVLFTAIGSMATISLAMTLDIRFSWQLLNAMAWGTWYLGYCVLVFSLLRLKPRWLGRLLTFVGTVPMLALAAISVLGMMVLFFVAGDLAPQHRQSQDGLVCTVYTSGNATTAYNYHDVHLTKSWPWLPLLERRVENHRILDKGQSLPQSCKQVLIAAN</sequence>
<feature type="transmembrane region" description="Helical" evidence="1">
    <location>
        <begin position="91"/>
        <end position="116"/>
    </location>
</feature>
<dbReference type="EMBL" id="JAUZVY010000007">
    <property type="protein sequence ID" value="MDP4530294.1"/>
    <property type="molecule type" value="Genomic_DNA"/>
</dbReference>
<keyword evidence="1" id="KW-0812">Transmembrane</keyword>
<accession>A0ABT9GTJ4</accession>
<keyword evidence="3" id="KW-1185">Reference proteome</keyword>
<proteinExistence type="predicted"/>
<evidence type="ECO:0000313" key="2">
    <source>
        <dbReference type="EMBL" id="MDP4530294.1"/>
    </source>
</evidence>
<reference evidence="2 3" key="1">
    <citation type="submission" date="2023-08" db="EMBL/GenBank/DDBJ databases">
        <authorList>
            <person name="Joshi A."/>
            <person name="Thite S."/>
        </authorList>
    </citation>
    <scope>NUCLEOTIDE SEQUENCE [LARGE SCALE GENOMIC DNA]</scope>
    <source>
        <strain evidence="2 3">1E1</strain>
    </source>
</reference>
<dbReference type="Proteomes" id="UP001236258">
    <property type="component" value="Unassembled WGS sequence"/>
</dbReference>
<evidence type="ECO:0000313" key="3">
    <source>
        <dbReference type="Proteomes" id="UP001236258"/>
    </source>
</evidence>
<protein>
    <submittedName>
        <fullName evidence="2">Uncharacterized protein</fullName>
    </submittedName>
</protein>